<evidence type="ECO:0008006" key="4">
    <source>
        <dbReference type="Google" id="ProtNLM"/>
    </source>
</evidence>
<proteinExistence type="predicted"/>
<gene>
    <name evidence="2" type="ORF">SAMN05444362_101181</name>
</gene>
<dbReference type="Pfam" id="PF11325">
    <property type="entry name" value="DUF3127"/>
    <property type="match status" value="1"/>
</dbReference>
<feature type="region of interest" description="Disordered" evidence="1">
    <location>
        <begin position="97"/>
        <end position="127"/>
    </location>
</feature>
<dbReference type="EMBL" id="FQUC01000001">
    <property type="protein sequence ID" value="SHE37115.1"/>
    <property type="molecule type" value="Genomic_DNA"/>
</dbReference>
<protein>
    <recommendedName>
        <fullName evidence="4">DUF3127 domain-containing protein</fullName>
    </recommendedName>
</protein>
<organism evidence="2 3">
    <name type="scientific">Dysgonomonas macrotermitis</name>
    <dbReference type="NCBI Taxonomy" id="1346286"/>
    <lineage>
        <taxon>Bacteria</taxon>
        <taxon>Pseudomonadati</taxon>
        <taxon>Bacteroidota</taxon>
        <taxon>Bacteroidia</taxon>
        <taxon>Bacteroidales</taxon>
        <taxon>Dysgonomonadaceae</taxon>
        <taxon>Dysgonomonas</taxon>
    </lineage>
</organism>
<dbReference type="OrthoDB" id="598142at2"/>
<evidence type="ECO:0000313" key="2">
    <source>
        <dbReference type="EMBL" id="SHE37115.1"/>
    </source>
</evidence>
<accession>A0A1M4SY59</accession>
<sequence length="127" mass="13787">MQLTAKLVQLLPLQSGMGKNGEWRKQDVIVETDGQYPKKVCISIWGDKADESVLQIGNILDISFDVESREYNGRWYTDIRAWKVEIAAPMAGGGYGAPASAPAPNYQQAPPAAPADFSGDSADDLPF</sequence>
<reference evidence="3" key="1">
    <citation type="submission" date="2016-11" db="EMBL/GenBank/DDBJ databases">
        <authorList>
            <person name="Varghese N."/>
            <person name="Submissions S."/>
        </authorList>
    </citation>
    <scope>NUCLEOTIDE SEQUENCE [LARGE SCALE GENOMIC DNA]</scope>
    <source>
        <strain evidence="3">DSM 27370</strain>
    </source>
</reference>
<dbReference type="STRING" id="1346286.SAMN05444362_101181"/>
<dbReference type="RefSeq" id="WP_062175289.1">
    <property type="nucleotide sequence ID" value="NZ_BBXL01000001.1"/>
</dbReference>
<evidence type="ECO:0000256" key="1">
    <source>
        <dbReference type="SAM" id="MobiDB-lite"/>
    </source>
</evidence>
<dbReference type="Proteomes" id="UP000184480">
    <property type="component" value="Unassembled WGS sequence"/>
</dbReference>
<dbReference type="AlphaFoldDB" id="A0A1M4SY59"/>
<evidence type="ECO:0000313" key="3">
    <source>
        <dbReference type="Proteomes" id="UP000184480"/>
    </source>
</evidence>
<dbReference type="InterPro" id="IPR021474">
    <property type="entry name" value="DUF3127"/>
</dbReference>
<keyword evidence="3" id="KW-1185">Reference proteome</keyword>
<feature type="compositionally biased region" description="Low complexity" evidence="1">
    <location>
        <begin position="97"/>
        <end position="110"/>
    </location>
</feature>
<name>A0A1M4SY59_9BACT</name>